<dbReference type="GO" id="GO:0004222">
    <property type="term" value="F:metalloendopeptidase activity"/>
    <property type="evidence" value="ECO:0007669"/>
    <property type="project" value="InterPro"/>
</dbReference>
<dbReference type="InterPro" id="IPR024079">
    <property type="entry name" value="MetalloPept_cat_dom_sf"/>
</dbReference>
<keyword evidence="3" id="KW-1185">Reference proteome</keyword>
<feature type="signal peptide" evidence="1">
    <location>
        <begin position="1"/>
        <end position="23"/>
    </location>
</feature>
<dbReference type="OrthoDB" id="10232361at2759"/>
<evidence type="ECO:0000313" key="2">
    <source>
        <dbReference type="EMBL" id="GAV01342.1"/>
    </source>
</evidence>
<accession>A0A1D1VI99</accession>
<name>A0A1D1VI99_RAMVA</name>
<dbReference type="AlphaFoldDB" id="A0A1D1VI99"/>
<protein>
    <submittedName>
        <fullName evidence="2">Uncharacterized protein</fullName>
    </submittedName>
</protein>
<comment type="caution">
    <text evidence="2">The sequence shown here is derived from an EMBL/GenBank/DDBJ whole genome shotgun (WGS) entry which is preliminary data.</text>
</comment>
<dbReference type="EMBL" id="BDGG01000007">
    <property type="protein sequence ID" value="GAV01342.1"/>
    <property type="molecule type" value="Genomic_DNA"/>
</dbReference>
<evidence type="ECO:0000313" key="3">
    <source>
        <dbReference type="Proteomes" id="UP000186922"/>
    </source>
</evidence>
<reference evidence="2 3" key="1">
    <citation type="journal article" date="2016" name="Nat. Commun.">
        <title>Extremotolerant tardigrade genome and improved radiotolerance of human cultured cells by tardigrade-unique protein.</title>
        <authorList>
            <person name="Hashimoto T."/>
            <person name="Horikawa D.D."/>
            <person name="Saito Y."/>
            <person name="Kuwahara H."/>
            <person name="Kozuka-Hata H."/>
            <person name="Shin-I T."/>
            <person name="Minakuchi Y."/>
            <person name="Ohishi K."/>
            <person name="Motoyama A."/>
            <person name="Aizu T."/>
            <person name="Enomoto A."/>
            <person name="Kondo K."/>
            <person name="Tanaka S."/>
            <person name="Hara Y."/>
            <person name="Koshikawa S."/>
            <person name="Sagara H."/>
            <person name="Miura T."/>
            <person name="Yokobori S."/>
            <person name="Miyagawa K."/>
            <person name="Suzuki Y."/>
            <person name="Kubo T."/>
            <person name="Oyama M."/>
            <person name="Kohara Y."/>
            <person name="Fujiyama A."/>
            <person name="Arakawa K."/>
            <person name="Katayama T."/>
            <person name="Toyoda A."/>
            <person name="Kunieda T."/>
        </authorList>
    </citation>
    <scope>NUCLEOTIDE SEQUENCE [LARGE SCALE GENOMIC DNA]</scope>
    <source>
        <strain evidence="2 3">YOKOZUNA-1</strain>
    </source>
</reference>
<sequence>MARFTVLCAIAFLAACGSLLADGALMMFDDEVSNNLIRWPTDPKSQFKPGSSGVRPSWAEARVKIAYEISTKIPQADQRRITNAMDKLEDITRNCIQFDTFTDAPGAGFWHAHPVKIVPETVVCTTFNGKNKASTGQNMKMFSSQTEKGECLTQPRDTVRLLLNLLGLGNEYQRTDRRANLQMHPDPTNQADNSLTGGSGNFVLGENAHISTGNPFDIHSITMVNGDRFTKPGTQAFGRRDTGSPTFASDPSVVKLSWQDCENLNTLYRCRLDCDNSDVFTPFDDVASSKLLKPNKIVSNLNCWDSTDLDGDVPAGLGFLGNLQPVDDSVLPNKLDFQTDDAGSLSFTVVGPTSASTSRDVAVSLRRKRSTGLFGPNNKIVVTGKNSTAGNVQTYIEDEIGVELNCLPQFQFNGITLECGPEQGVGTSATDCTSDSTKPINSFPQPCQGDTFERLWLGPFVVTDPDFNNVSFAPQFRSVGVFIGEAAVPSFMWTWEPVAHPTALIGYVVKINSTPLPINATITVSLSVVDISSAMYGVNIPRPEPAKQDTVKGVPVIKTLTATFKVNCLAARDLNKLPFRKVNRGRL</sequence>
<keyword evidence="1" id="KW-0732">Signal</keyword>
<dbReference type="Gene3D" id="3.40.390.10">
    <property type="entry name" value="Collagenase (Catalytic Domain)"/>
    <property type="match status" value="1"/>
</dbReference>
<dbReference type="Proteomes" id="UP000186922">
    <property type="component" value="Unassembled WGS sequence"/>
</dbReference>
<evidence type="ECO:0000256" key="1">
    <source>
        <dbReference type="SAM" id="SignalP"/>
    </source>
</evidence>
<feature type="chain" id="PRO_5008898453" evidence="1">
    <location>
        <begin position="24"/>
        <end position="587"/>
    </location>
</feature>
<dbReference type="PROSITE" id="PS51257">
    <property type="entry name" value="PROKAR_LIPOPROTEIN"/>
    <property type="match status" value="1"/>
</dbReference>
<dbReference type="GO" id="GO:0006508">
    <property type="term" value="P:proteolysis"/>
    <property type="evidence" value="ECO:0007669"/>
    <property type="project" value="InterPro"/>
</dbReference>
<gene>
    <name evidence="2" type="primary">RvY_12070-1</name>
    <name evidence="2" type="synonym">RvY_12070.1</name>
    <name evidence="2" type="ORF">RvY_12070</name>
</gene>
<proteinExistence type="predicted"/>
<organism evidence="2 3">
    <name type="scientific">Ramazzottius varieornatus</name>
    <name type="common">Water bear</name>
    <name type="synonym">Tardigrade</name>
    <dbReference type="NCBI Taxonomy" id="947166"/>
    <lineage>
        <taxon>Eukaryota</taxon>
        <taxon>Metazoa</taxon>
        <taxon>Ecdysozoa</taxon>
        <taxon>Tardigrada</taxon>
        <taxon>Eutardigrada</taxon>
        <taxon>Parachela</taxon>
        <taxon>Hypsibioidea</taxon>
        <taxon>Ramazzottiidae</taxon>
        <taxon>Ramazzottius</taxon>
    </lineage>
</organism>